<dbReference type="GO" id="GO:0000444">
    <property type="term" value="C:MIS12/MIND type complex"/>
    <property type="evidence" value="ECO:0007669"/>
    <property type="project" value="InterPro"/>
</dbReference>
<organism evidence="2 3">
    <name type="scientific">Myriangium duriaei CBS 260.36</name>
    <dbReference type="NCBI Taxonomy" id="1168546"/>
    <lineage>
        <taxon>Eukaryota</taxon>
        <taxon>Fungi</taxon>
        <taxon>Dikarya</taxon>
        <taxon>Ascomycota</taxon>
        <taxon>Pezizomycotina</taxon>
        <taxon>Dothideomycetes</taxon>
        <taxon>Dothideomycetidae</taxon>
        <taxon>Myriangiales</taxon>
        <taxon>Myriangiaceae</taxon>
        <taxon>Myriangium</taxon>
    </lineage>
</organism>
<dbReference type="GO" id="GO:0007059">
    <property type="term" value="P:chromosome segregation"/>
    <property type="evidence" value="ECO:0007669"/>
    <property type="project" value="InterPro"/>
</dbReference>
<reference evidence="2" key="1">
    <citation type="journal article" date="2020" name="Stud. Mycol.">
        <title>101 Dothideomycetes genomes: a test case for predicting lifestyles and emergence of pathogens.</title>
        <authorList>
            <person name="Haridas S."/>
            <person name="Albert R."/>
            <person name="Binder M."/>
            <person name="Bloem J."/>
            <person name="Labutti K."/>
            <person name="Salamov A."/>
            <person name="Andreopoulos B."/>
            <person name="Baker S."/>
            <person name="Barry K."/>
            <person name="Bills G."/>
            <person name="Bluhm B."/>
            <person name="Cannon C."/>
            <person name="Castanera R."/>
            <person name="Culley D."/>
            <person name="Daum C."/>
            <person name="Ezra D."/>
            <person name="Gonzalez J."/>
            <person name="Henrissat B."/>
            <person name="Kuo A."/>
            <person name="Liang C."/>
            <person name="Lipzen A."/>
            <person name="Lutzoni F."/>
            <person name="Magnuson J."/>
            <person name="Mondo S."/>
            <person name="Nolan M."/>
            <person name="Ohm R."/>
            <person name="Pangilinan J."/>
            <person name="Park H.-J."/>
            <person name="Ramirez L."/>
            <person name="Alfaro M."/>
            <person name="Sun H."/>
            <person name="Tritt A."/>
            <person name="Yoshinaga Y."/>
            <person name="Zwiers L.-H."/>
            <person name="Turgeon B."/>
            <person name="Goodwin S."/>
            <person name="Spatafora J."/>
            <person name="Crous P."/>
            <person name="Grigoriev I."/>
        </authorList>
    </citation>
    <scope>NUCLEOTIDE SEQUENCE</scope>
    <source>
        <strain evidence="2">CBS 260.36</strain>
    </source>
</reference>
<name>A0A9P4J7M3_9PEZI</name>
<dbReference type="PANTHER" id="PTHR14778:SF2">
    <property type="entry name" value="KINETOCHORE-ASSOCIATED PROTEIN DSN1 HOMOLOG"/>
    <property type="match status" value="1"/>
</dbReference>
<evidence type="ECO:0000256" key="1">
    <source>
        <dbReference type="SAM" id="MobiDB-lite"/>
    </source>
</evidence>
<dbReference type="InterPro" id="IPR013218">
    <property type="entry name" value="Dsn1/Mis13"/>
</dbReference>
<evidence type="ECO:0000313" key="3">
    <source>
        <dbReference type="Proteomes" id="UP000799439"/>
    </source>
</evidence>
<protein>
    <submittedName>
        <fullName evidence="2">Uncharacterized protein</fullName>
    </submittedName>
</protein>
<evidence type="ECO:0000313" key="2">
    <source>
        <dbReference type="EMBL" id="KAF2153918.1"/>
    </source>
</evidence>
<sequence length="222" mass="24982">MKKRPRKTLPTTPEKDDRPKPRRSKRLSGEADDRTKGMEDPFTDAGSRTAKKPEATKPVPRSPARAPRDESPALPNGNEPQQLHMPKKRETKIGLVFSETPVIRRNKAMRQTSRDSNRRSSAGLRGKRASSLIDAGTSTAIPHTEVRTEDFYKHISQDLMEPRRMKQLLVWCGNRALGEKLKLGEKVEEGERQAVHAGKSSLRVLDTRECGWIPSSRDGVTE</sequence>
<proteinExistence type="predicted"/>
<dbReference type="Pfam" id="PF08202">
    <property type="entry name" value="MIS13"/>
    <property type="match status" value="1"/>
</dbReference>
<dbReference type="PANTHER" id="PTHR14778">
    <property type="entry name" value="KINETOCHORE-ASSOCIATED PROTEIN DSN1 HOMOLOG"/>
    <property type="match status" value="1"/>
</dbReference>
<gene>
    <name evidence="2" type="ORF">K461DRAFT_118668</name>
</gene>
<keyword evidence="3" id="KW-1185">Reference proteome</keyword>
<accession>A0A9P4J7M3</accession>
<dbReference type="EMBL" id="ML996084">
    <property type="protein sequence ID" value="KAF2153918.1"/>
    <property type="molecule type" value="Genomic_DNA"/>
</dbReference>
<dbReference type="Proteomes" id="UP000799439">
    <property type="component" value="Unassembled WGS sequence"/>
</dbReference>
<comment type="caution">
    <text evidence="2">The sequence shown here is derived from an EMBL/GenBank/DDBJ whole genome shotgun (WGS) entry which is preliminary data.</text>
</comment>
<feature type="region of interest" description="Disordered" evidence="1">
    <location>
        <begin position="1"/>
        <end position="130"/>
    </location>
</feature>
<dbReference type="OrthoDB" id="3364649at2759"/>
<dbReference type="AlphaFoldDB" id="A0A9P4J7M3"/>
<dbReference type="GO" id="GO:0051301">
    <property type="term" value="P:cell division"/>
    <property type="evidence" value="ECO:0007669"/>
    <property type="project" value="InterPro"/>
</dbReference>
<feature type="compositionally biased region" description="Basic and acidic residues" evidence="1">
    <location>
        <begin position="27"/>
        <end position="39"/>
    </location>
</feature>